<reference evidence="3 4" key="1">
    <citation type="submission" date="2024-02" db="EMBL/GenBank/DDBJ databases">
        <title>Genome analysis and characterization of Microbaculum marinisediminis sp. nov., isolated from marine sediment.</title>
        <authorList>
            <person name="Du Z.-J."/>
            <person name="Ye Y.-Q."/>
            <person name="Zhang Z.-R."/>
            <person name="Yuan S.-M."/>
            <person name="Zhang X.-Y."/>
        </authorList>
    </citation>
    <scope>NUCLEOTIDE SEQUENCE [LARGE SCALE GENOMIC DNA]</scope>
    <source>
        <strain evidence="3 4">SDUM1044001</strain>
    </source>
</reference>
<feature type="signal peptide" evidence="1">
    <location>
        <begin position="1"/>
        <end position="26"/>
    </location>
</feature>
<dbReference type="Proteomes" id="UP001378188">
    <property type="component" value="Unassembled WGS sequence"/>
</dbReference>
<protein>
    <submittedName>
        <fullName evidence="3">DUF2147 domain-containing protein</fullName>
    </submittedName>
</protein>
<feature type="domain" description="DUF2147" evidence="2">
    <location>
        <begin position="30"/>
        <end position="137"/>
    </location>
</feature>
<proteinExistence type="predicted"/>
<dbReference type="Gene3D" id="2.40.128.520">
    <property type="match status" value="1"/>
</dbReference>
<evidence type="ECO:0000313" key="4">
    <source>
        <dbReference type="Proteomes" id="UP001378188"/>
    </source>
</evidence>
<name>A0AAW9RW66_9HYPH</name>
<organism evidence="3 4">
    <name type="scientific">Microbaculum marinum</name>
    <dbReference type="NCBI Taxonomy" id="1764581"/>
    <lineage>
        <taxon>Bacteria</taxon>
        <taxon>Pseudomonadati</taxon>
        <taxon>Pseudomonadota</taxon>
        <taxon>Alphaproteobacteria</taxon>
        <taxon>Hyphomicrobiales</taxon>
        <taxon>Tepidamorphaceae</taxon>
        <taxon>Microbaculum</taxon>
    </lineage>
</organism>
<evidence type="ECO:0000256" key="1">
    <source>
        <dbReference type="SAM" id="SignalP"/>
    </source>
</evidence>
<dbReference type="InterPro" id="IPR019223">
    <property type="entry name" value="DUF2147"/>
</dbReference>
<dbReference type="PANTHER" id="PTHR36919:SF2">
    <property type="entry name" value="BLL6627 PROTEIN"/>
    <property type="match status" value="1"/>
</dbReference>
<accession>A0AAW9RW66</accession>
<dbReference type="EMBL" id="JAZHOF010000004">
    <property type="protein sequence ID" value="MEJ8571826.1"/>
    <property type="molecule type" value="Genomic_DNA"/>
</dbReference>
<feature type="chain" id="PRO_5043376199" evidence="1">
    <location>
        <begin position="27"/>
        <end position="139"/>
    </location>
</feature>
<dbReference type="RefSeq" id="WP_340329528.1">
    <property type="nucleotide sequence ID" value="NZ_JAZHOF010000004.1"/>
</dbReference>
<comment type="caution">
    <text evidence="3">The sequence shown here is derived from an EMBL/GenBank/DDBJ whole genome shotgun (WGS) entry which is preliminary data.</text>
</comment>
<evidence type="ECO:0000313" key="3">
    <source>
        <dbReference type="EMBL" id="MEJ8571826.1"/>
    </source>
</evidence>
<dbReference type="AlphaFoldDB" id="A0AAW9RW66"/>
<dbReference type="PANTHER" id="PTHR36919">
    <property type="entry name" value="BLR1215 PROTEIN"/>
    <property type="match status" value="1"/>
</dbReference>
<sequence length="139" mass="14996">MGFRTLSKLLSGLAMLAVVSAGPASADPSGTWLTENGDARVQISKCSNSYCGTIVWEKTPRTDTRNPDPAKRDRPLVGVQMIYGMVPDGENQYSGKLYNPRDGKTYTGKLTMQGAETMKLAGCVLGGLICKSETWTRSN</sequence>
<evidence type="ECO:0000259" key="2">
    <source>
        <dbReference type="Pfam" id="PF09917"/>
    </source>
</evidence>
<dbReference type="Pfam" id="PF09917">
    <property type="entry name" value="DUF2147"/>
    <property type="match status" value="1"/>
</dbReference>
<gene>
    <name evidence="3" type="ORF">V3328_10105</name>
</gene>
<keyword evidence="4" id="KW-1185">Reference proteome</keyword>
<keyword evidence="1" id="KW-0732">Signal</keyword>